<name>A0AAD9PUU3_ACRCE</name>
<evidence type="ECO:0000313" key="2">
    <source>
        <dbReference type="Proteomes" id="UP001249851"/>
    </source>
</evidence>
<organism evidence="1 2">
    <name type="scientific">Acropora cervicornis</name>
    <name type="common">Staghorn coral</name>
    <dbReference type="NCBI Taxonomy" id="6130"/>
    <lineage>
        <taxon>Eukaryota</taxon>
        <taxon>Metazoa</taxon>
        <taxon>Cnidaria</taxon>
        <taxon>Anthozoa</taxon>
        <taxon>Hexacorallia</taxon>
        <taxon>Scleractinia</taxon>
        <taxon>Astrocoeniina</taxon>
        <taxon>Acroporidae</taxon>
        <taxon>Acropora</taxon>
    </lineage>
</organism>
<reference evidence="1" key="1">
    <citation type="journal article" date="2023" name="G3 (Bethesda)">
        <title>Whole genome assembly and annotation of the endangered Caribbean coral Acropora cervicornis.</title>
        <authorList>
            <person name="Selwyn J.D."/>
            <person name="Vollmer S.V."/>
        </authorList>
    </citation>
    <scope>NUCLEOTIDE SEQUENCE</scope>
    <source>
        <strain evidence="1">K2</strain>
    </source>
</reference>
<dbReference type="Proteomes" id="UP001249851">
    <property type="component" value="Unassembled WGS sequence"/>
</dbReference>
<protein>
    <submittedName>
        <fullName evidence="1">Uncharacterized protein</fullName>
    </submittedName>
</protein>
<accession>A0AAD9PUU3</accession>
<evidence type="ECO:0000313" key="1">
    <source>
        <dbReference type="EMBL" id="KAK2549298.1"/>
    </source>
</evidence>
<dbReference type="EMBL" id="JARQWQ010000128">
    <property type="protein sequence ID" value="KAK2549298.1"/>
    <property type="molecule type" value="Genomic_DNA"/>
</dbReference>
<proteinExistence type="predicted"/>
<reference evidence="1" key="2">
    <citation type="journal article" date="2023" name="Science">
        <title>Genomic signatures of disease resistance in endangered staghorn corals.</title>
        <authorList>
            <person name="Vollmer S.V."/>
            <person name="Selwyn J.D."/>
            <person name="Despard B.A."/>
            <person name="Roesel C.L."/>
        </authorList>
    </citation>
    <scope>NUCLEOTIDE SEQUENCE</scope>
    <source>
        <strain evidence="1">K2</strain>
    </source>
</reference>
<gene>
    <name evidence="1" type="ORF">P5673_030291</name>
</gene>
<keyword evidence="2" id="KW-1185">Reference proteome</keyword>
<sequence length="80" mass="9151">MLSQRIPHGPWQFISQDLFKEAGRWYAVNVDHYSDLFDLLNEDITAPHVILVTKAHFAGYGVPDKLLSYNGRVCEFSQAL</sequence>
<dbReference type="AlphaFoldDB" id="A0AAD9PUU3"/>
<comment type="caution">
    <text evidence="1">The sequence shown here is derived from an EMBL/GenBank/DDBJ whole genome shotgun (WGS) entry which is preliminary data.</text>
</comment>